<dbReference type="RefSeq" id="WP_104529885.1">
    <property type="nucleotide sequence ID" value="NZ_POQT01000036.1"/>
</dbReference>
<reference evidence="2 3" key="1">
    <citation type="submission" date="2019-02" db="EMBL/GenBank/DDBJ databases">
        <title>Sequencing the genomes of 1000 actinobacteria strains.</title>
        <authorList>
            <person name="Klenk H.-P."/>
        </authorList>
    </citation>
    <scope>NUCLEOTIDE SEQUENCE [LARGE SCALE GENOMIC DNA]</scope>
    <source>
        <strain evidence="2 3">DSM 44509</strain>
    </source>
</reference>
<organism evidence="2 3">
    <name type="scientific">Blastococcus saxobsidens</name>
    <dbReference type="NCBI Taxonomy" id="138336"/>
    <lineage>
        <taxon>Bacteria</taxon>
        <taxon>Bacillati</taxon>
        <taxon>Actinomycetota</taxon>
        <taxon>Actinomycetes</taxon>
        <taxon>Geodermatophilales</taxon>
        <taxon>Geodermatophilaceae</taxon>
        <taxon>Blastococcus</taxon>
    </lineage>
</organism>
<gene>
    <name evidence="2" type="ORF">BKA19_1588</name>
</gene>
<comment type="caution">
    <text evidence="2">The sequence shown here is derived from an EMBL/GenBank/DDBJ whole genome shotgun (WGS) entry which is preliminary data.</text>
</comment>
<dbReference type="AlphaFoldDB" id="A0A4Q7Y634"/>
<sequence>MDAVSFGKAGLTGWRAKVADTVAGPVARRTSATDDQVRAAIGALFLALSVLYVAKAGKELASNR</sequence>
<dbReference type="OrthoDB" id="5193315at2"/>
<dbReference type="EMBL" id="SHKV01000001">
    <property type="protein sequence ID" value="RZU31904.1"/>
    <property type="molecule type" value="Genomic_DNA"/>
</dbReference>
<accession>A0A4Q7Y634</accession>
<keyword evidence="1" id="KW-0472">Membrane</keyword>
<protein>
    <submittedName>
        <fullName evidence="2">Uncharacterized protein</fullName>
    </submittedName>
</protein>
<keyword evidence="1" id="KW-1133">Transmembrane helix</keyword>
<name>A0A4Q7Y634_9ACTN</name>
<keyword evidence="1" id="KW-0812">Transmembrane</keyword>
<feature type="transmembrane region" description="Helical" evidence="1">
    <location>
        <begin position="37"/>
        <end position="54"/>
    </location>
</feature>
<evidence type="ECO:0000256" key="1">
    <source>
        <dbReference type="SAM" id="Phobius"/>
    </source>
</evidence>
<dbReference type="Proteomes" id="UP000292507">
    <property type="component" value="Unassembled WGS sequence"/>
</dbReference>
<keyword evidence="3" id="KW-1185">Reference proteome</keyword>
<proteinExistence type="predicted"/>
<evidence type="ECO:0000313" key="3">
    <source>
        <dbReference type="Proteomes" id="UP000292507"/>
    </source>
</evidence>
<evidence type="ECO:0000313" key="2">
    <source>
        <dbReference type="EMBL" id="RZU31904.1"/>
    </source>
</evidence>